<accession>A0A2P4NR71</accession>
<dbReference type="EMBL" id="LOPW02000010">
    <property type="protein sequence ID" value="POG55644.1"/>
    <property type="molecule type" value="Genomic_DNA"/>
</dbReference>
<keyword evidence="2" id="KW-1185">Reference proteome</keyword>
<evidence type="ECO:0000313" key="2">
    <source>
        <dbReference type="Proteomes" id="UP000053621"/>
    </source>
</evidence>
<reference evidence="1" key="1">
    <citation type="submission" date="2017-08" db="EMBL/GenBank/DDBJ databases">
        <title>Haloferax marisrubri sp. nov., isolated from the Discovery deep brine-seawater interface in the Red Sea.</title>
        <authorList>
            <person name="Zhang G."/>
            <person name="Stingl U."/>
        </authorList>
    </citation>
    <scope>NUCLEOTIDE SEQUENCE [LARGE SCALE GENOMIC DNA]</scope>
    <source>
        <strain evidence="1">SB3</strain>
    </source>
</reference>
<dbReference type="RefSeq" id="WP_058566611.1">
    <property type="nucleotide sequence ID" value="NZ_LOPW02000010.1"/>
</dbReference>
<sequence length="118" mass="12691">MDRRAAFSLLLVLLVVAAGTVFVLDREAQRRAIAAEETRLQTELAASECVTTYGTSATVSDESASVVGRSLDGWTVRVSHPYWYSTNRSHTDASSESVYVVGVESVRYVGGESVGPTC</sequence>
<dbReference type="Proteomes" id="UP000053621">
    <property type="component" value="Unassembled WGS sequence"/>
</dbReference>
<gene>
    <name evidence="1" type="ORF">AUR65_009635</name>
</gene>
<proteinExistence type="predicted"/>
<organism evidence="1 2">
    <name type="scientific">Haloferax marisrubri</name>
    <dbReference type="NCBI Taxonomy" id="1544719"/>
    <lineage>
        <taxon>Archaea</taxon>
        <taxon>Methanobacteriati</taxon>
        <taxon>Methanobacteriota</taxon>
        <taxon>Stenosarchaea group</taxon>
        <taxon>Halobacteria</taxon>
        <taxon>Halobacteriales</taxon>
        <taxon>Haloferacaceae</taxon>
        <taxon>Haloferax</taxon>
    </lineage>
</organism>
<dbReference type="OrthoDB" id="293657at2157"/>
<name>A0A2P4NR71_9EURY</name>
<protein>
    <submittedName>
        <fullName evidence="1">Uncharacterized protein</fullName>
    </submittedName>
</protein>
<dbReference type="AlphaFoldDB" id="A0A2P4NR71"/>
<comment type="caution">
    <text evidence="1">The sequence shown here is derived from an EMBL/GenBank/DDBJ whole genome shotgun (WGS) entry which is preliminary data.</text>
</comment>
<evidence type="ECO:0000313" key="1">
    <source>
        <dbReference type="EMBL" id="POG55644.1"/>
    </source>
</evidence>